<evidence type="ECO:0000256" key="1">
    <source>
        <dbReference type="SAM" id="MobiDB-lite"/>
    </source>
</evidence>
<organism evidence="2 3">
    <name type="scientific">Aliidongia dinghuensis</name>
    <dbReference type="NCBI Taxonomy" id="1867774"/>
    <lineage>
        <taxon>Bacteria</taxon>
        <taxon>Pseudomonadati</taxon>
        <taxon>Pseudomonadota</taxon>
        <taxon>Alphaproteobacteria</taxon>
        <taxon>Rhodospirillales</taxon>
        <taxon>Dongiaceae</taxon>
        <taxon>Aliidongia</taxon>
    </lineage>
</organism>
<keyword evidence="3" id="KW-1185">Reference proteome</keyword>
<dbReference type="Proteomes" id="UP000646365">
    <property type="component" value="Unassembled WGS sequence"/>
</dbReference>
<dbReference type="RefSeq" id="WP_189047388.1">
    <property type="nucleotide sequence ID" value="NZ_BMJQ01000007.1"/>
</dbReference>
<dbReference type="EMBL" id="BMJQ01000007">
    <property type="protein sequence ID" value="GGF20926.1"/>
    <property type="molecule type" value="Genomic_DNA"/>
</dbReference>
<accession>A0A8J3E3R7</accession>
<reference evidence="2" key="2">
    <citation type="submission" date="2020-09" db="EMBL/GenBank/DDBJ databases">
        <authorList>
            <person name="Sun Q."/>
            <person name="Zhou Y."/>
        </authorList>
    </citation>
    <scope>NUCLEOTIDE SEQUENCE</scope>
    <source>
        <strain evidence="2">CGMCC 1.15725</strain>
    </source>
</reference>
<dbReference type="AlphaFoldDB" id="A0A8J3E3R7"/>
<name>A0A8J3E3R7_9PROT</name>
<feature type="region of interest" description="Disordered" evidence="1">
    <location>
        <begin position="1"/>
        <end position="20"/>
    </location>
</feature>
<evidence type="ECO:0000313" key="2">
    <source>
        <dbReference type="EMBL" id="GGF20926.1"/>
    </source>
</evidence>
<reference evidence="2" key="1">
    <citation type="journal article" date="2014" name="Int. J. Syst. Evol. Microbiol.">
        <title>Complete genome sequence of Corynebacterium casei LMG S-19264T (=DSM 44701T), isolated from a smear-ripened cheese.</title>
        <authorList>
            <consortium name="US DOE Joint Genome Institute (JGI-PGF)"/>
            <person name="Walter F."/>
            <person name="Albersmeier A."/>
            <person name="Kalinowski J."/>
            <person name="Ruckert C."/>
        </authorList>
    </citation>
    <scope>NUCLEOTIDE SEQUENCE</scope>
    <source>
        <strain evidence="2">CGMCC 1.15725</strain>
    </source>
</reference>
<comment type="caution">
    <text evidence="2">The sequence shown here is derived from an EMBL/GenBank/DDBJ whole genome shotgun (WGS) entry which is preliminary data.</text>
</comment>
<sequence>MTANRIQGRSPGAPASFGPTPQFAAAAKLAEVGPSSPKSSQNKLGRLIALDGATVKGVGGAVTCVIRSINANAPKRWHGLGCCKLE</sequence>
<proteinExistence type="predicted"/>
<gene>
    <name evidence="2" type="ORF">GCM10011611_28760</name>
</gene>
<protein>
    <submittedName>
        <fullName evidence="2">Uncharacterized protein</fullName>
    </submittedName>
</protein>
<evidence type="ECO:0000313" key="3">
    <source>
        <dbReference type="Proteomes" id="UP000646365"/>
    </source>
</evidence>